<dbReference type="Proteomes" id="UP000593576">
    <property type="component" value="Unassembled WGS sequence"/>
</dbReference>
<dbReference type="InterPro" id="IPR001611">
    <property type="entry name" value="Leu-rich_rpt"/>
</dbReference>
<accession>A0A7J9N7V3</accession>
<protein>
    <recommendedName>
        <fullName evidence="10">Leucine-rich repeat-containing N-terminal plant-type domain-containing protein</fullName>
    </recommendedName>
</protein>
<dbReference type="SUPFAM" id="SSF52047">
    <property type="entry name" value="RNI-like"/>
    <property type="match status" value="1"/>
</dbReference>
<keyword evidence="9" id="KW-1185">Reference proteome</keyword>
<keyword evidence="6" id="KW-0675">Receptor</keyword>
<dbReference type="EMBL" id="JABFAF010275099">
    <property type="protein sequence ID" value="MBA0879382.1"/>
    <property type="molecule type" value="Genomic_DNA"/>
</dbReference>
<evidence type="ECO:0008006" key="10">
    <source>
        <dbReference type="Google" id="ProtNLM"/>
    </source>
</evidence>
<evidence type="ECO:0000256" key="5">
    <source>
        <dbReference type="ARBA" id="ARBA00023136"/>
    </source>
</evidence>
<evidence type="ECO:0000313" key="8">
    <source>
        <dbReference type="EMBL" id="MBA0879382.1"/>
    </source>
</evidence>
<dbReference type="InterPro" id="IPR046956">
    <property type="entry name" value="RLP23-like"/>
</dbReference>
<dbReference type="PANTHER" id="PTHR48061">
    <property type="entry name" value="LEUCINE-RICH REPEAT RECEPTOR PROTEIN KINASE EMS1-LIKE-RELATED"/>
    <property type="match status" value="1"/>
</dbReference>
<dbReference type="Pfam" id="PF13855">
    <property type="entry name" value="LRR_8"/>
    <property type="match status" value="1"/>
</dbReference>
<organism evidence="8 9">
    <name type="scientific">Gossypium schwendimanii</name>
    <name type="common">Cotton</name>
    <dbReference type="NCBI Taxonomy" id="34291"/>
    <lineage>
        <taxon>Eukaryota</taxon>
        <taxon>Viridiplantae</taxon>
        <taxon>Streptophyta</taxon>
        <taxon>Embryophyta</taxon>
        <taxon>Tracheophyta</taxon>
        <taxon>Spermatophyta</taxon>
        <taxon>Magnoliopsida</taxon>
        <taxon>eudicotyledons</taxon>
        <taxon>Gunneridae</taxon>
        <taxon>Pentapetalae</taxon>
        <taxon>rosids</taxon>
        <taxon>malvids</taxon>
        <taxon>Malvales</taxon>
        <taxon>Malvaceae</taxon>
        <taxon>Malvoideae</taxon>
        <taxon>Gossypium</taxon>
    </lineage>
</organism>
<evidence type="ECO:0000313" key="9">
    <source>
        <dbReference type="Proteomes" id="UP000593576"/>
    </source>
</evidence>
<comment type="subcellular location">
    <subcellularLocation>
        <location evidence="1">Membrane</location>
        <topology evidence="1">Single-pass type I membrane protein</topology>
    </subcellularLocation>
</comment>
<reference evidence="8 9" key="1">
    <citation type="journal article" date="2019" name="Genome Biol. Evol.">
        <title>Insights into the evolution of the New World diploid cottons (Gossypium, subgenus Houzingenia) based on genome sequencing.</title>
        <authorList>
            <person name="Grover C.E."/>
            <person name="Arick M.A. 2nd"/>
            <person name="Thrash A."/>
            <person name="Conover J.L."/>
            <person name="Sanders W.S."/>
            <person name="Peterson D.G."/>
            <person name="Frelichowski J.E."/>
            <person name="Scheffler J.A."/>
            <person name="Scheffler B.E."/>
            <person name="Wendel J.F."/>
        </authorList>
    </citation>
    <scope>NUCLEOTIDE SEQUENCE [LARGE SCALE GENOMIC DNA]</scope>
    <source>
        <strain evidence="8">1</strain>
        <tissue evidence="8">Leaf</tissue>
    </source>
</reference>
<comment type="caution">
    <text evidence="8">The sequence shown here is derived from an EMBL/GenBank/DDBJ whole genome shotgun (WGS) entry which is preliminary data.</text>
</comment>
<keyword evidence="4" id="KW-1133">Transmembrane helix</keyword>
<evidence type="ECO:0000256" key="2">
    <source>
        <dbReference type="ARBA" id="ARBA00022692"/>
    </source>
</evidence>
<dbReference type="GO" id="GO:0016020">
    <property type="term" value="C:membrane"/>
    <property type="evidence" value="ECO:0007669"/>
    <property type="project" value="UniProtKB-SubCell"/>
</dbReference>
<dbReference type="InterPro" id="IPR032675">
    <property type="entry name" value="LRR_dom_sf"/>
</dbReference>
<evidence type="ECO:0000256" key="3">
    <source>
        <dbReference type="ARBA" id="ARBA00022729"/>
    </source>
</evidence>
<dbReference type="AlphaFoldDB" id="A0A7J9N7V3"/>
<evidence type="ECO:0000256" key="7">
    <source>
        <dbReference type="ARBA" id="ARBA00023180"/>
    </source>
</evidence>
<keyword evidence="3" id="KW-0732">Signal</keyword>
<gene>
    <name evidence="8" type="ORF">Goshw_026320</name>
</gene>
<name>A0A7J9N7V3_GOSSC</name>
<keyword evidence="2" id="KW-0812">Transmembrane</keyword>
<dbReference type="PANTHER" id="PTHR48061:SF2">
    <property type="entry name" value="RECEPTOR LIKE PROTEIN 30-LIKE"/>
    <property type="match status" value="1"/>
</dbReference>
<dbReference type="OrthoDB" id="1001117at2759"/>
<evidence type="ECO:0000256" key="6">
    <source>
        <dbReference type="ARBA" id="ARBA00023170"/>
    </source>
</evidence>
<keyword evidence="5" id="KW-0472">Membrane</keyword>
<dbReference type="Pfam" id="PF00560">
    <property type="entry name" value="LRR_1"/>
    <property type="match status" value="2"/>
</dbReference>
<evidence type="ECO:0000256" key="1">
    <source>
        <dbReference type="ARBA" id="ARBA00004479"/>
    </source>
</evidence>
<dbReference type="Gene3D" id="3.80.10.10">
    <property type="entry name" value="Ribonuclease Inhibitor"/>
    <property type="match status" value="3"/>
</dbReference>
<proteinExistence type="predicted"/>
<evidence type="ECO:0000256" key="4">
    <source>
        <dbReference type="ARBA" id="ARBA00022989"/>
    </source>
</evidence>
<sequence length="286" mass="32370">MSLLIGSHNKSLTFPQLEGLALRSCNLTEFPEFIKSQNKLTSLHLSNNRIHGLVPNWLWKTTLIWVDLSSNRIDIPNQIAFDDAISSFPMLRWLHLQSCNISTFPAFLKSQESLEDLDLSNNKISGAVPNWQNNFSGSIPDFGGATQLYALKLKDNKLEGKLPRSLANCTMLYAVNLGNNTLHDTFPLWLGKLPGLVVLILRANRFYGPIKYLENNFPKLDVLDIASNNFSGHLSIEFFQATHKLRSLKINGNYLEGKLPRSLANCKKLEVLDLGKNMIHDTFPYW</sequence>
<keyword evidence="7" id="KW-0325">Glycoprotein</keyword>